<keyword evidence="1" id="KW-1133">Transmembrane helix</keyword>
<gene>
    <name evidence="2" type="ORF">M2152_001375</name>
</gene>
<dbReference type="Proteomes" id="UP001160142">
    <property type="component" value="Unassembled WGS sequence"/>
</dbReference>
<feature type="transmembrane region" description="Helical" evidence="1">
    <location>
        <begin position="131"/>
        <end position="153"/>
    </location>
</feature>
<feature type="transmembrane region" description="Helical" evidence="1">
    <location>
        <begin position="74"/>
        <end position="95"/>
    </location>
</feature>
<reference evidence="2 3" key="1">
    <citation type="submission" date="2023-04" db="EMBL/GenBank/DDBJ databases">
        <title>Genome Encyclopedia of Bacteria and Archaea VI: Functional Genomics of Type Strains.</title>
        <authorList>
            <person name="Whitman W."/>
        </authorList>
    </citation>
    <scope>NUCLEOTIDE SEQUENCE [LARGE SCALE GENOMIC DNA]</scope>
    <source>
        <strain evidence="2 3">SG_E_30_P1</strain>
    </source>
</reference>
<feature type="transmembrane region" description="Helical" evidence="1">
    <location>
        <begin position="12"/>
        <end position="36"/>
    </location>
</feature>
<sequence>MDISDWSELFVAAAGASAALAGLIIVAMSVNVDVIVASPSMPSRAGATISVLVLATLISIVALIPGLSVSATGWVILVIALAGTVLPLESAVRLVRDKVSSPLAKSAVLVIPTLAMVVGGVVLVTGDAAGLYWVVAGIVLGFVGTVLNAWVVLIELRR</sequence>
<evidence type="ECO:0000313" key="3">
    <source>
        <dbReference type="Proteomes" id="UP001160142"/>
    </source>
</evidence>
<proteinExistence type="predicted"/>
<keyword evidence="1" id="KW-0812">Transmembrane</keyword>
<dbReference type="EMBL" id="JARXVQ010000001">
    <property type="protein sequence ID" value="MDH6181193.1"/>
    <property type="molecule type" value="Genomic_DNA"/>
</dbReference>
<organism evidence="2 3">
    <name type="scientific">Antiquaquibacter oligotrophicus</name>
    <dbReference type="NCBI Taxonomy" id="2880260"/>
    <lineage>
        <taxon>Bacteria</taxon>
        <taxon>Bacillati</taxon>
        <taxon>Actinomycetota</taxon>
        <taxon>Actinomycetes</taxon>
        <taxon>Micrococcales</taxon>
        <taxon>Microbacteriaceae</taxon>
        <taxon>Antiquaquibacter</taxon>
    </lineage>
</organism>
<keyword evidence="1" id="KW-0472">Membrane</keyword>
<feature type="transmembrane region" description="Helical" evidence="1">
    <location>
        <begin position="48"/>
        <end position="68"/>
    </location>
</feature>
<protein>
    <recommendedName>
        <fullName evidence="4">Modulator of FtsH protease</fullName>
    </recommendedName>
</protein>
<evidence type="ECO:0000313" key="2">
    <source>
        <dbReference type="EMBL" id="MDH6181193.1"/>
    </source>
</evidence>
<accession>A0ABT6KP10</accession>
<keyword evidence="3" id="KW-1185">Reference proteome</keyword>
<evidence type="ECO:0008006" key="4">
    <source>
        <dbReference type="Google" id="ProtNLM"/>
    </source>
</evidence>
<evidence type="ECO:0000256" key="1">
    <source>
        <dbReference type="SAM" id="Phobius"/>
    </source>
</evidence>
<name>A0ABT6KP10_9MICO</name>
<feature type="transmembrane region" description="Helical" evidence="1">
    <location>
        <begin position="107"/>
        <end position="125"/>
    </location>
</feature>
<dbReference type="RefSeq" id="WP_322133512.1">
    <property type="nucleotide sequence ID" value="NZ_CP085036.1"/>
</dbReference>
<comment type="caution">
    <text evidence="2">The sequence shown here is derived from an EMBL/GenBank/DDBJ whole genome shotgun (WGS) entry which is preliminary data.</text>
</comment>